<accession>A0ABM4GFX3</accession>
<dbReference type="Pfam" id="PF03564">
    <property type="entry name" value="DUF1759"/>
    <property type="match status" value="1"/>
</dbReference>
<protein>
    <recommendedName>
        <fullName evidence="2">Peptidase A2 domain-containing protein</fullName>
    </recommendedName>
</protein>
<proteinExistence type="predicted"/>
<dbReference type="InterPro" id="IPR001995">
    <property type="entry name" value="Peptidase_A2_cat"/>
</dbReference>
<feature type="compositionally biased region" description="Low complexity" evidence="1">
    <location>
        <begin position="32"/>
        <end position="41"/>
    </location>
</feature>
<feature type="domain" description="Peptidase A2" evidence="2">
    <location>
        <begin position="475"/>
        <end position="559"/>
    </location>
</feature>
<reference evidence="3" key="1">
    <citation type="submission" date="2025-05" db="UniProtKB">
        <authorList>
            <consortium name="RefSeq"/>
        </authorList>
    </citation>
    <scope>NUCLEOTIDE SEQUENCE [LARGE SCALE GENOMIC DNA]</scope>
    <source>
        <strain evidence="3">14028-0561.14</strain>
    </source>
</reference>
<evidence type="ECO:0000313" key="4">
    <source>
        <dbReference type="RefSeq" id="XP_070141614.1"/>
    </source>
</evidence>
<dbReference type="PANTHER" id="PTHR47331">
    <property type="entry name" value="PHD-TYPE DOMAIN-CONTAINING PROTEIN"/>
    <property type="match status" value="1"/>
</dbReference>
<evidence type="ECO:0000256" key="1">
    <source>
        <dbReference type="SAM" id="MobiDB-lite"/>
    </source>
</evidence>
<evidence type="ECO:0000313" key="3">
    <source>
        <dbReference type="Proteomes" id="UP001652661"/>
    </source>
</evidence>
<evidence type="ECO:0000259" key="2">
    <source>
        <dbReference type="PROSITE" id="PS50175"/>
    </source>
</evidence>
<dbReference type="GeneID" id="138928439"/>
<dbReference type="PROSITE" id="PS50175">
    <property type="entry name" value="ASP_PROT_RETROV"/>
    <property type="match status" value="1"/>
</dbReference>
<feature type="region of interest" description="Disordered" evidence="1">
    <location>
        <begin position="402"/>
        <end position="441"/>
    </location>
</feature>
<gene>
    <name evidence="4" type="primary">LOC138928439</name>
</gene>
<organism evidence="3 4">
    <name type="scientific">Drosophila kikkawai</name>
    <name type="common">Fruit fly</name>
    <dbReference type="NCBI Taxonomy" id="30033"/>
    <lineage>
        <taxon>Eukaryota</taxon>
        <taxon>Metazoa</taxon>
        <taxon>Ecdysozoa</taxon>
        <taxon>Arthropoda</taxon>
        <taxon>Hexapoda</taxon>
        <taxon>Insecta</taxon>
        <taxon>Pterygota</taxon>
        <taxon>Neoptera</taxon>
        <taxon>Endopterygota</taxon>
        <taxon>Diptera</taxon>
        <taxon>Brachycera</taxon>
        <taxon>Muscomorpha</taxon>
        <taxon>Ephydroidea</taxon>
        <taxon>Drosophilidae</taxon>
        <taxon>Drosophila</taxon>
        <taxon>Sophophora</taxon>
    </lineage>
</organism>
<keyword evidence="3" id="KW-1185">Reference proteome</keyword>
<feature type="compositionally biased region" description="Pro residues" evidence="1">
    <location>
        <begin position="422"/>
        <end position="433"/>
    </location>
</feature>
<feature type="region of interest" description="Disordered" evidence="1">
    <location>
        <begin position="1"/>
        <end position="61"/>
    </location>
</feature>
<dbReference type="Proteomes" id="UP001652661">
    <property type="component" value="Chromosome 2L"/>
</dbReference>
<sequence>MPTGDEEQTPLIPAITLEGSQSVSPRPDQVKPKAATATPRAKGQEALDTAPSTSSRSTRSVAKMAQSALDIALRKFISTTDRVSHFEADINTPSAPETDRFSPAMCKVHRDQIRALWDKVENSYENCSDLLSVSSDRTATATELESKYSECYSVYSRCLVQLQGIIDRAAAQSTPASAPMPTPPSMGCRLPPVDTEVFAGDYLRWPTFRDLFTAIYIHNSRLTPVEKLFHLLSKTSGDAHAIVSKAPLTNEGFISAWQSLSDRFENQRLLVNSQLKILFNIQAVPQESGSALKELQGTVQSCLTALEMSSIQIKAWDCLLVYMVSLKLPKITLSMWEQSIHNKAEIPTWNELDSFLTERHRTLEAIDDIRPSNSGQIPPRPTAASAPVRWLNSYEARVAPAPRGRHHTLLHRDNPSATAPNPTAPPRPRPAPTPQGTSAAQDHTDVQVCFASGSRAVLLGTALINICHLGRDFQARALIDSGSEATFITERLFRQISPTFTPVQTRVSGLNETVAAQSTKLCTLAIRAPSRPGLQLETAAYVLSQLAGKLPSYPIPRDLLKELPDVPLADPTFFESSEIDVLIGADILPSVLLGGSKNNIFGSLLAQETIFGWVLSGPVSSEATSGVSVFSTRISVQSNRSVDKFRPIRSAAVLESRRTQSAQSYRCRICNGFHPLRKCRQFLKLSAHKRLRAVLDNRYCSNCLAHEHSEGTCRSGDQCKACNQHHHTLLHKHDYPGHAPRSQQRAPSYFKFAHHRP</sequence>
<name>A0ABM4GFX3_DROKI</name>
<dbReference type="InterPro" id="IPR005312">
    <property type="entry name" value="DUF1759"/>
</dbReference>
<dbReference type="PANTHER" id="PTHR47331:SF5">
    <property type="entry name" value="RIBONUCLEASE H"/>
    <property type="match status" value="1"/>
</dbReference>
<dbReference type="RefSeq" id="XP_070141614.1">
    <property type="nucleotide sequence ID" value="XM_070285513.1"/>
</dbReference>
<reference evidence="4" key="2">
    <citation type="submission" date="2025-08" db="UniProtKB">
        <authorList>
            <consortium name="RefSeq"/>
        </authorList>
    </citation>
    <scope>IDENTIFICATION</scope>
    <source>
        <strain evidence="4">14028-0561.14</strain>
        <tissue evidence="4">Whole fly</tissue>
    </source>
</reference>